<reference evidence="2 3" key="1">
    <citation type="journal article" date="2015" name="Nature">
        <title>rRNA introns, odd ribosomes, and small enigmatic genomes across a large radiation of phyla.</title>
        <authorList>
            <person name="Brown C.T."/>
            <person name="Hug L.A."/>
            <person name="Thomas B.C."/>
            <person name="Sharon I."/>
            <person name="Castelle C.J."/>
            <person name="Singh A."/>
            <person name="Wilkins M.J."/>
            <person name="Williams K.H."/>
            <person name="Banfield J.F."/>
        </authorList>
    </citation>
    <scope>NUCLEOTIDE SEQUENCE [LARGE SCALE GENOMIC DNA]</scope>
</reference>
<comment type="caution">
    <text evidence="2">The sequence shown here is derived from an EMBL/GenBank/DDBJ whole genome shotgun (WGS) entry which is preliminary data.</text>
</comment>
<evidence type="ECO:0000313" key="2">
    <source>
        <dbReference type="EMBL" id="KKT91105.1"/>
    </source>
</evidence>
<keyword evidence="1" id="KW-1133">Transmembrane helix</keyword>
<feature type="transmembrane region" description="Helical" evidence="1">
    <location>
        <begin position="55"/>
        <end position="81"/>
    </location>
</feature>
<proteinExistence type="predicted"/>
<evidence type="ECO:0000256" key="1">
    <source>
        <dbReference type="SAM" id="Phobius"/>
    </source>
</evidence>
<dbReference type="EMBL" id="LCKF01000018">
    <property type="protein sequence ID" value="KKT91105.1"/>
    <property type="molecule type" value="Genomic_DNA"/>
</dbReference>
<evidence type="ECO:0000313" key="3">
    <source>
        <dbReference type="Proteomes" id="UP000033966"/>
    </source>
</evidence>
<sequence>MDLNNIKTSKMGNATGVVSLIIFVICMGWGILLATPALKDLHIQLMQVLYPGFSFSLGGVILGLIESFVYGWLIGAGFLWLCKKTCK</sequence>
<keyword evidence="1" id="KW-0812">Transmembrane</keyword>
<dbReference type="Proteomes" id="UP000033966">
    <property type="component" value="Unassembled WGS sequence"/>
</dbReference>
<dbReference type="AlphaFoldDB" id="A0A0G1L5M1"/>
<protein>
    <submittedName>
        <fullName evidence="2">Uncharacterized protein</fullName>
    </submittedName>
</protein>
<organism evidence="2 3">
    <name type="scientific">Candidatus Jorgensenbacteria bacterium GW2011_GWA2_45_13</name>
    <dbReference type="NCBI Taxonomy" id="1618662"/>
    <lineage>
        <taxon>Bacteria</taxon>
        <taxon>Candidatus Joergenseniibacteriota</taxon>
    </lineage>
</organism>
<name>A0A0G1L5M1_9BACT</name>
<accession>A0A0G1L5M1</accession>
<gene>
    <name evidence="2" type="ORF">UW92_C0018G0005</name>
</gene>
<keyword evidence="1" id="KW-0472">Membrane</keyword>
<feature type="transmembrane region" description="Helical" evidence="1">
    <location>
        <begin position="12"/>
        <end position="35"/>
    </location>
</feature>